<organism evidence="2">
    <name type="scientific">Tetraselmis sp. GSL018</name>
    <dbReference type="NCBI Taxonomy" id="582737"/>
    <lineage>
        <taxon>Eukaryota</taxon>
        <taxon>Viridiplantae</taxon>
        <taxon>Chlorophyta</taxon>
        <taxon>core chlorophytes</taxon>
        <taxon>Chlorodendrophyceae</taxon>
        <taxon>Chlorodendrales</taxon>
        <taxon>Chlorodendraceae</taxon>
        <taxon>Tetraselmis</taxon>
    </lineage>
</organism>
<feature type="region of interest" description="Disordered" evidence="1">
    <location>
        <begin position="149"/>
        <end position="198"/>
    </location>
</feature>
<accession>A0A061QRD9</accession>
<feature type="compositionally biased region" description="Basic and acidic residues" evidence="1">
    <location>
        <begin position="187"/>
        <end position="198"/>
    </location>
</feature>
<protein>
    <recommendedName>
        <fullName evidence="3">Pleckstrin homology domain-containing protein</fullName>
    </recommendedName>
</protein>
<name>A0A061QRD9_9CHLO</name>
<gene>
    <name evidence="2" type="ORF">TSPGSL018_27614</name>
</gene>
<dbReference type="EMBL" id="GBEZ01026261">
    <property type="protein sequence ID" value="JAC60931.1"/>
    <property type="molecule type" value="Transcribed_RNA"/>
</dbReference>
<evidence type="ECO:0008006" key="3">
    <source>
        <dbReference type="Google" id="ProtNLM"/>
    </source>
</evidence>
<sequence length="327" mass="35166">MLWWSMRSIITRYGVRRQQQHAGPGLMEMCSTTIAAQAQHRDIHPDILPLTKGAWIGKPSPVNPKKKRFFQLSSDGTTLRWAWNKYILMLYVEDIQENVDNMELTITVTAEPNLVLKFADEAAYKSWTRGFHTLLALLLGPDGLAAAPGDRAGAQSNLWRVTPRRAGSRRGSEDSVSNPRASNPCPARERPPPPDDDRWAGIFPGGLTTVLAGFATSHRASVVDPDATRLEMAKAVARRHLGASQGRAVAGAADTPSAAGTPGITKPDVESLRSQASVLVAGVSPFLDVASTGEASRPGSPTKLAALVGGARSPAGRRLEEGHEEEE</sequence>
<feature type="region of interest" description="Disordered" evidence="1">
    <location>
        <begin position="247"/>
        <end position="268"/>
    </location>
</feature>
<reference evidence="2" key="1">
    <citation type="submission" date="2014-05" db="EMBL/GenBank/DDBJ databases">
        <title>The transcriptome of the halophilic microalga Tetraselmis sp. GSL018 isolated from the Great Salt Lake, Utah.</title>
        <authorList>
            <person name="Jinkerson R.E."/>
            <person name="D'Adamo S."/>
            <person name="Posewitz M.C."/>
        </authorList>
    </citation>
    <scope>NUCLEOTIDE SEQUENCE</scope>
    <source>
        <strain evidence="2">GSL018</strain>
    </source>
</reference>
<proteinExistence type="predicted"/>
<evidence type="ECO:0000313" key="2">
    <source>
        <dbReference type="EMBL" id="JAC60931.1"/>
    </source>
</evidence>
<feature type="non-terminal residue" evidence="2">
    <location>
        <position position="327"/>
    </location>
</feature>
<evidence type="ECO:0000256" key="1">
    <source>
        <dbReference type="SAM" id="MobiDB-lite"/>
    </source>
</evidence>
<dbReference type="AlphaFoldDB" id="A0A061QRD9"/>
<feature type="region of interest" description="Disordered" evidence="1">
    <location>
        <begin position="290"/>
        <end position="327"/>
    </location>
</feature>